<evidence type="ECO:0000259" key="10">
    <source>
        <dbReference type="PROSITE" id="PS50893"/>
    </source>
</evidence>
<dbReference type="PANTHER" id="PTHR24221:SF654">
    <property type="entry name" value="ATP-BINDING CASSETTE SUB-FAMILY B MEMBER 6"/>
    <property type="match status" value="1"/>
</dbReference>
<dbReference type="InterPro" id="IPR003439">
    <property type="entry name" value="ABC_transporter-like_ATP-bd"/>
</dbReference>
<dbReference type="PROSITE" id="PS00211">
    <property type="entry name" value="ABC_TRANSPORTER_1"/>
    <property type="match status" value="1"/>
</dbReference>
<comment type="caution">
    <text evidence="13">The sequence shown here is derived from an EMBL/GenBank/DDBJ whole genome shotgun (WGS) entry which is preliminary data.</text>
</comment>
<dbReference type="PANTHER" id="PTHR24221">
    <property type="entry name" value="ATP-BINDING CASSETTE SUB-FAMILY B"/>
    <property type="match status" value="1"/>
</dbReference>
<dbReference type="SUPFAM" id="SSF90123">
    <property type="entry name" value="ABC transporter transmembrane region"/>
    <property type="match status" value="1"/>
</dbReference>
<accession>A0ABS0DZW0</accession>
<dbReference type="RefSeq" id="WP_195812500.1">
    <property type="nucleotide sequence ID" value="NZ_JADOBI010000001.1"/>
</dbReference>
<dbReference type="EMBL" id="JADOBI010000001">
    <property type="protein sequence ID" value="MBF7978371.1"/>
    <property type="molecule type" value="Genomic_DNA"/>
</dbReference>
<dbReference type="InterPro" id="IPR027417">
    <property type="entry name" value="P-loop_NTPase"/>
</dbReference>
<evidence type="ECO:0000256" key="1">
    <source>
        <dbReference type="ARBA" id="ARBA00004651"/>
    </source>
</evidence>
<feature type="domain" description="ABC transporter" evidence="10">
    <location>
        <begin position="482"/>
        <end position="711"/>
    </location>
</feature>
<evidence type="ECO:0000313" key="14">
    <source>
        <dbReference type="Proteomes" id="UP000636811"/>
    </source>
</evidence>
<keyword evidence="14" id="KW-1185">Reference proteome</keyword>
<dbReference type="SMART" id="SM00382">
    <property type="entry name" value="AAA"/>
    <property type="match status" value="1"/>
</dbReference>
<feature type="transmembrane region" description="Helical" evidence="9">
    <location>
        <begin position="166"/>
        <end position="188"/>
    </location>
</feature>
<dbReference type="GO" id="GO:0005524">
    <property type="term" value="F:ATP binding"/>
    <property type="evidence" value="ECO:0007669"/>
    <property type="project" value="UniProtKB-KW"/>
</dbReference>
<name>A0ABS0DZW0_9GAMM</name>
<sequence>MKKNIPDMVFQSEINECGLASVAMLASTQGIDISLKTLREEYPISGHGTSLANMGDILSNLGINTYPVMFNHDELDAIPLPCILHYGAGHYVVLAYRKGRHVCVMNPAIGQQFLTFDALKRDISGYALVIDDVKEKNNPRKKKTSGTEKSKFLSVMSLRETAKVKGIYRLMTLAFIISLTLFIMPVMVSRAINDVFISAGKTDFPYGLFLMAFVVSTSLALIVRYVTERFVRQFVFLNSTAGFARLLNNPLRFFERRAPGDVFSRFTAWESAASQKIELDNSLRTEWIIGILALGVLAYMSPILALVSLGGVTAMGLVSVWAIYRDRHFTQILQVKSAEQNEFILETLQGFTTIKSSGLVEYRKTVFAKFTDALFSSIRQKNMYEQIKNTIYQLVGSLEMVLFMLLALPLLKAGQLSLGDFFAYSFVREIFSSYITKIFFAIIQKNQIQVIDNRAEDIFPTQKETSAAEEPKQQYLEFSHSLSYDNISFSYDSKNITLKDNSLTLKRGETLAIVGGSGAGKSTLIKVMSGILPPQQGQIKIDGQEVHSTQISSLSYLLSQEDIMFNASVAENISLFDPNLDESKIHYIQKLLDAVGMLEIVAQLPGGLMAKVRESYTGLSLGQRQRLLLARAMYSSRPILVLDEPTANLDDVTAMQVAKALVDHCRQENKTLIAVTHSTSILPLFQHVFLIEQGRISELDPCQDMTQECCA</sequence>
<keyword evidence="3" id="KW-0547">Nucleotide-binding</keyword>
<dbReference type="InterPro" id="IPR011527">
    <property type="entry name" value="ABC1_TM_dom"/>
</dbReference>
<protein>
    <submittedName>
        <fullName evidence="13">ATP-binding cassette domain-containing protein</fullName>
    </submittedName>
</protein>
<dbReference type="InterPro" id="IPR003593">
    <property type="entry name" value="AAA+_ATPase"/>
</dbReference>
<evidence type="ECO:0000313" key="13">
    <source>
        <dbReference type="EMBL" id="MBF7978371.1"/>
    </source>
</evidence>
<keyword evidence="4 13" id="KW-0067">ATP-binding</keyword>
<keyword evidence="5" id="KW-0653">Protein transport</keyword>
<dbReference type="InterPro" id="IPR036640">
    <property type="entry name" value="ABC1_TM_sf"/>
</dbReference>
<evidence type="ECO:0000259" key="11">
    <source>
        <dbReference type="PROSITE" id="PS50929"/>
    </source>
</evidence>
<keyword evidence="2 9" id="KW-0812">Transmembrane</keyword>
<evidence type="ECO:0000256" key="3">
    <source>
        <dbReference type="ARBA" id="ARBA00022741"/>
    </source>
</evidence>
<gene>
    <name evidence="13" type="ORF">IV433_02995</name>
</gene>
<keyword evidence="5" id="KW-0813">Transport</keyword>
<evidence type="ECO:0000256" key="8">
    <source>
        <dbReference type="ARBA" id="ARBA00043264"/>
    </source>
</evidence>
<dbReference type="Pfam" id="PF00664">
    <property type="entry name" value="ABC_membrane"/>
    <property type="match status" value="1"/>
</dbReference>
<organism evidence="13 14">
    <name type="scientific">Rahnella laticis</name>
    <dbReference type="NCBI Taxonomy" id="2787622"/>
    <lineage>
        <taxon>Bacteria</taxon>
        <taxon>Pseudomonadati</taxon>
        <taxon>Pseudomonadota</taxon>
        <taxon>Gammaproteobacteria</taxon>
        <taxon>Enterobacterales</taxon>
        <taxon>Yersiniaceae</taxon>
        <taxon>Rahnella</taxon>
    </lineage>
</organism>
<dbReference type="PROSITE" id="PS50929">
    <property type="entry name" value="ABC_TM1F"/>
    <property type="match status" value="1"/>
</dbReference>
<evidence type="ECO:0000256" key="2">
    <source>
        <dbReference type="ARBA" id="ARBA00022692"/>
    </source>
</evidence>
<dbReference type="SUPFAM" id="SSF52540">
    <property type="entry name" value="P-loop containing nucleoside triphosphate hydrolases"/>
    <property type="match status" value="1"/>
</dbReference>
<comment type="subcellular location">
    <subcellularLocation>
        <location evidence="1">Cell membrane</location>
        <topology evidence="1">Multi-pass membrane protein</topology>
    </subcellularLocation>
</comment>
<feature type="transmembrane region" description="Helical" evidence="9">
    <location>
        <begin position="391"/>
        <end position="411"/>
    </location>
</feature>
<dbReference type="PROSITE" id="PS50990">
    <property type="entry name" value="PEPTIDASE_C39"/>
    <property type="match status" value="1"/>
</dbReference>
<keyword evidence="6 9" id="KW-1133">Transmembrane helix</keyword>
<evidence type="ECO:0000256" key="4">
    <source>
        <dbReference type="ARBA" id="ARBA00022840"/>
    </source>
</evidence>
<dbReference type="InterPro" id="IPR017871">
    <property type="entry name" value="ABC_transporter-like_CS"/>
</dbReference>
<dbReference type="Pfam" id="PF03412">
    <property type="entry name" value="Peptidase_C39"/>
    <property type="match status" value="1"/>
</dbReference>
<feature type="transmembrane region" description="Helical" evidence="9">
    <location>
        <begin position="306"/>
        <end position="324"/>
    </location>
</feature>
<dbReference type="Gene3D" id="3.90.70.10">
    <property type="entry name" value="Cysteine proteinases"/>
    <property type="match status" value="1"/>
</dbReference>
<evidence type="ECO:0000256" key="9">
    <source>
        <dbReference type="SAM" id="Phobius"/>
    </source>
</evidence>
<feature type="domain" description="Peptidase C39" evidence="12">
    <location>
        <begin position="11"/>
        <end position="130"/>
    </location>
</feature>
<feature type="domain" description="ABC transmembrane type-1" evidence="11">
    <location>
        <begin position="173"/>
        <end position="447"/>
    </location>
</feature>
<evidence type="ECO:0000256" key="7">
    <source>
        <dbReference type="ARBA" id="ARBA00023136"/>
    </source>
</evidence>
<proteinExistence type="predicted"/>
<dbReference type="InterPro" id="IPR005074">
    <property type="entry name" value="Peptidase_C39"/>
</dbReference>
<evidence type="ECO:0000256" key="5">
    <source>
        <dbReference type="ARBA" id="ARBA00022927"/>
    </source>
</evidence>
<dbReference type="InterPro" id="IPR039421">
    <property type="entry name" value="Type_1_exporter"/>
</dbReference>
<evidence type="ECO:0000259" key="12">
    <source>
        <dbReference type="PROSITE" id="PS50990"/>
    </source>
</evidence>
<keyword evidence="7 9" id="KW-0472">Membrane</keyword>
<feature type="transmembrane region" description="Helical" evidence="9">
    <location>
        <begin position="283"/>
        <end position="300"/>
    </location>
</feature>
<dbReference type="Proteomes" id="UP000636811">
    <property type="component" value="Unassembled WGS sequence"/>
</dbReference>
<dbReference type="Pfam" id="PF00005">
    <property type="entry name" value="ABC_tran"/>
    <property type="match status" value="1"/>
</dbReference>
<dbReference type="PROSITE" id="PS50893">
    <property type="entry name" value="ABC_TRANSPORTER_2"/>
    <property type="match status" value="1"/>
</dbReference>
<reference evidence="13 14" key="1">
    <citation type="submission" date="2020-11" db="EMBL/GenBank/DDBJ databases">
        <title>Taxonomic investigation of Rahnella strains.</title>
        <authorList>
            <person name="Lee S.D."/>
        </authorList>
    </citation>
    <scope>NUCLEOTIDE SEQUENCE [LARGE SCALE GENOMIC DNA]</scope>
    <source>
        <strain evidence="13 14">SAP-17</strain>
    </source>
</reference>
<dbReference type="Gene3D" id="1.20.1560.10">
    <property type="entry name" value="ABC transporter type 1, transmembrane domain"/>
    <property type="match status" value="1"/>
</dbReference>
<keyword evidence="8" id="KW-0080">Bacteriocin transport</keyword>
<dbReference type="Gene3D" id="3.40.50.300">
    <property type="entry name" value="P-loop containing nucleotide triphosphate hydrolases"/>
    <property type="match status" value="1"/>
</dbReference>
<feature type="transmembrane region" description="Helical" evidence="9">
    <location>
        <begin position="423"/>
        <end position="443"/>
    </location>
</feature>
<evidence type="ECO:0000256" key="6">
    <source>
        <dbReference type="ARBA" id="ARBA00022989"/>
    </source>
</evidence>
<feature type="transmembrane region" description="Helical" evidence="9">
    <location>
        <begin position="208"/>
        <end position="227"/>
    </location>
</feature>